<dbReference type="InterPro" id="IPR008928">
    <property type="entry name" value="6-hairpin_glycosidase_sf"/>
</dbReference>
<sequence>MQSLPRSAVRLLPGPFLDAQATALEYLLSLDTDRLLAPLRREAGLPPVAESYGNWENSGLDGHTLGHALSGAALMSAVTDDPRPKAMVERLVQGVVECQDALGTGYAGGIPDGVRLWQRVAAGQVERDSFELGGAWVPWYNLHKLFAGLLDAHRHTGSDLALTAVRRLADWWDQAAAGMDDDTHEAMLRTEFGGMCEALADLADITGTGRYAALARRFLDQSLLRPLREHRDVLDGMHANTQIAKVVGYQRLGEVVDDP</sequence>
<dbReference type="GO" id="GO:0016787">
    <property type="term" value="F:hydrolase activity"/>
    <property type="evidence" value="ECO:0007669"/>
    <property type="project" value="UniProtKB-KW"/>
</dbReference>
<dbReference type="Proteomes" id="UP000545761">
    <property type="component" value="Unassembled WGS sequence"/>
</dbReference>
<dbReference type="InterPro" id="IPR012878">
    <property type="entry name" value="Beta-AFase-like_GH127_cat"/>
</dbReference>
<reference evidence="2 3" key="1">
    <citation type="submission" date="2020-07" db="EMBL/GenBank/DDBJ databases">
        <title>Streptomyces isolated from Indian soil.</title>
        <authorList>
            <person name="Mandal S."/>
            <person name="Maiti P.K."/>
        </authorList>
    </citation>
    <scope>NUCLEOTIDE SEQUENCE [LARGE SCALE GENOMIC DNA]</scope>
    <source>
        <strain evidence="2 3">PSKA28</strain>
    </source>
</reference>
<dbReference type="RefSeq" id="WP_181662966.1">
    <property type="nucleotide sequence ID" value="NZ_JACEHE010000095.1"/>
</dbReference>
<dbReference type="GO" id="GO:0005975">
    <property type="term" value="P:carbohydrate metabolic process"/>
    <property type="evidence" value="ECO:0007669"/>
    <property type="project" value="InterPro"/>
</dbReference>
<evidence type="ECO:0000313" key="2">
    <source>
        <dbReference type="EMBL" id="MBA2952062.1"/>
    </source>
</evidence>
<organism evidence="2 3">
    <name type="scientific">Streptomyces himalayensis subsp. himalayensis</name>
    <dbReference type="NCBI Taxonomy" id="2756131"/>
    <lineage>
        <taxon>Bacteria</taxon>
        <taxon>Bacillati</taxon>
        <taxon>Actinomycetota</taxon>
        <taxon>Actinomycetes</taxon>
        <taxon>Kitasatosporales</taxon>
        <taxon>Streptomycetaceae</taxon>
        <taxon>Streptomyces</taxon>
        <taxon>Streptomyces himalayensis</taxon>
    </lineage>
</organism>
<feature type="domain" description="Non-reducing end beta-L-arabinofuranosidase-like GH127 catalytic" evidence="1">
    <location>
        <begin position="8"/>
        <end position="258"/>
    </location>
</feature>
<name>A0A7W0DVL9_9ACTN</name>
<protein>
    <submittedName>
        <fullName evidence="2">Glycoside hydrolase family 127 protein</fullName>
    </submittedName>
</protein>
<dbReference type="Pfam" id="PF07944">
    <property type="entry name" value="Beta-AFase-like_GH127_cat"/>
    <property type="match status" value="1"/>
</dbReference>
<dbReference type="EMBL" id="JACEHE010000095">
    <property type="protein sequence ID" value="MBA2952062.1"/>
    <property type="molecule type" value="Genomic_DNA"/>
</dbReference>
<dbReference type="PANTHER" id="PTHR31151:SF0">
    <property type="entry name" value="PROLINE-TRNA LIGASE (DUF1680)"/>
    <property type="match status" value="1"/>
</dbReference>
<proteinExistence type="predicted"/>
<gene>
    <name evidence="2" type="ORF">H1D24_41585</name>
</gene>
<dbReference type="PANTHER" id="PTHR31151">
    <property type="entry name" value="PROLINE-TRNA LIGASE (DUF1680)"/>
    <property type="match status" value="1"/>
</dbReference>
<accession>A0A7W0DVL9</accession>
<evidence type="ECO:0000259" key="1">
    <source>
        <dbReference type="Pfam" id="PF07944"/>
    </source>
</evidence>
<evidence type="ECO:0000313" key="3">
    <source>
        <dbReference type="Proteomes" id="UP000545761"/>
    </source>
</evidence>
<dbReference type="AlphaFoldDB" id="A0A7W0DVL9"/>
<keyword evidence="2" id="KW-0378">Hydrolase</keyword>
<feature type="non-terminal residue" evidence="2">
    <location>
        <position position="259"/>
    </location>
</feature>
<comment type="caution">
    <text evidence="2">The sequence shown here is derived from an EMBL/GenBank/DDBJ whole genome shotgun (WGS) entry which is preliminary data.</text>
</comment>
<dbReference type="SUPFAM" id="SSF48208">
    <property type="entry name" value="Six-hairpin glycosidases"/>
    <property type="match status" value="1"/>
</dbReference>